<evidence type="ECO:0000313" key="2">
    <source>
        <dbReference type="Proteomes" id="UP000195696"/>
    </source>
</evidence>
<name>A0A1G4EWN1_BACMY</name>
<gene>
    <name evidence="1" type="ORF">BWGO95_04599</name>
</gene>
<evidence type="ECO:0000313" key="1">
    <source>
        <dbReference type="EMBL" id="SCB70429.1"/>
    </source>
</evidence>
<dbReference type="EMBL" id="FMAK01000052">
    <property type="protein sequence ID" value="SCB70429.1"/>
    <property type="molecule type" value="Genomic_DNA"/>
</dbReference>
<proteinExistence type="predicted"/>
<dbReference type="Proteomes" id="UP000195696">
    <property type="component" value="Unassembled WGS sequence"/>
</dbReference>
<reference evidence="1 2" key="1">
    <citation type="submission" date="2016-08" db="EMBL/GenBank/DDBJ databases">
        <authorList>
            <person name="Seilhamer J.J."/>
        </authorList>
    </citation>
    <scope>NUCLEOTIDE SEQUENCE [LARGE SCALE GENOMIC DNA]</scope>
    <source>
        <strain evidence="1 2">SDA_GO95</strain>
    </source>
</reference>
<accession>A0A1G4EWN1</accession>
<organism evidence="1 2">
    <name type="scientific">Bacillus mycoides</name>
    <dbReference type="NCBI Taxonomy" id="1405"/>
    <lineage>
        <taxon>Bacteria</taxon>
        <taxon>Bacillati</taxon>
        <taxon>Bacillota</taxon>
        <taxon>Bacilli</taxon>
        <taxon>Bacillales</taxon>
        <taxon>Bacillaceae</taxon>
        <taxon>Bacillus</taxon>
        <taxon>Bacillus cereus group</taxon>
    </lineage>
</organism>
<protein>
    <submittedName>
        <fullName evidence="1">Uncharacterized protein</fullName>
    </submittedName>
</protein>
<sequence length="14" mass="1656">MRFDLGITEAARIY</sequence>